<reference evidence="14" key="1">
    <citation type="submission" date="2019-06" db="EMBL/GenBank/DDBJ databases">
        <title>Gordonia isolated from sludge of a wastewater treatment plant.</title>
        <authorList>
            <person name="Tamura T."/>
            <person name="Aoyama K."/>
            <person name="Kang Y."/>
            <person name="Saito S."/>
            <person name="Akiyama N."/>
            <person name="Yazawa K."/>
            <person name="Gonoi T."/>
            <person name="Mikami Y."/>
        </authorList>
    </citation>
    <scope>NUCLEOTIDE SEQUENCE [LARGE SCALE GENOMIC DNA]</scope>
    <source>
        <strain evidence="14">NBRC 107697</strain>
    </source>
</reference>
<dbReference type="GO" id="GO:0016746">
    <property type="term" value="F:acyltransferase activity"/>
    <property type="evidence" value="ECO:0007669"/>
    <property type="project" value="InterPro"/>
</dbReference>
<dbReference type="OrthoDB" id="2472181at2"/>
<dbReference type="SMART" id="SM00823">
    <property type="entry name" value="PKS_PP"/>
    <property type="match status" value="1"/>
</dbReference>
<evidence type="ECO:0000256" key="7">
    <source>
        <dbReference type="ARBA" id="ARBA00022450"/>
    </source>
</evidence>
<dbReference type="Proteomes" id="UP000444980">
    <property type="component" value="Unassembled WGS sequence"/>
</dbReference>
<evidence type="ECO:0000256" key="10">
    <source>
        <dbReference type="ARBA" id="ARBA00031122"/>
    </source>
</evidence>
<evidence type="ECO:0000256" key="3">
    <source>
        <dbReference type="ARBA" id="ARBA00005102"/>
    </source>
</evidence>
<keyword evidence="9" id="KW-0436">Ligase</keyword>
<dbReference type="SUPFAM" id="SSF52777">
    <property type="entry name" value="CoA-dependent acyltransferases"/>
    <property type="match status" value="2"/>
</dbReference>
<accession>A0A7M3SUQ6</accession>
<dbReference type="GO" id="GO:0008610">
    <property type="term" value="P:lipid biosynthetic process"/>
    <property type="evidence" value="ECO:0007669"/>
    <property type="project" value="UniProtKB-ARBA"/>
</dbReference>
<evidence type="ECO:0000256" key="5">
    <source>
        <dbReference type="ARBA" id="ARBA00016743"/>
    </source>
</evidence>
<evidence type="ECO:0000313" key="14">
    <source>
        <dbReference type="Proteomes" id="UP000444980"/>
    </source>
</evidence>
<dbReference type="GO" id="GO:0072330">
    <property type="term" value="P:monocarboxylic acid biosynthetic process"/>
    <property type="evidence" value="ECO:0007669"/>
    <property type="project" value="UniProtKB-ARBA"/>
</dbReference>
<dbReference type="InterPro" id="IPR023213">
    <property type="entry name" value="CAT-like_dom_sf"/>
</dbReference>
<evidence type="ECO:0000259" key="12">
    <source>
        <dbReference type="PROSITE" id="PS50075"/>
    </source>
</evidence>
<dbReference type="Pfam" id="PF13523">
    <property type="entry name" value="Acetyltransf_8"/>
    <property type="match status" value="1"/>
</dbReference>
<dbReference type="GO" id="GO:0019290">
    <property type="term" value="P:siderophore biosynthetic process"/>
    <property type="evidence" value="ECO:0007669"/>
    <property type="project" value="InterPro"/>
</dbReference>
<evidence type="ECO:0000256" key="9">
    <source>
        <dbReference type="ARBA" id="ARBA00022598"/>
    </source>
</evidence>
<dbReference type="InterPro" id="IPR010071">
    <property type="entry name" value="AA_adenyl_dom"/>
</dbReference>
<dbReference type="InterPro" id="IPR009081">
    <property type="entry name" value="PP-bd_ACP"/>
</dbReference>
<dbReference type="Gene3D" id="3.40.630.30">
    <property type="match status" value="1"/>
</dbReference>
<dbReference type="Pfam" id="PF00668">
    <property type="entry name" value="Condensation"/>
    <property type="match status" value="1"/>
</dbReference>
<feature type="domain" description="Carrier" evidence="12">
    <location>
        <begin position="1058"/>
        <end position="1141"/>
    </location>
</feature>
<dbReference type="InterPro" id="IPR045851">
    <property type="entry name" value="AMP-bd_C_sf"/>
</dbReference>
<dbReference type="InterPro" id="IPR025110">
    <property type="entry name" value="AMP-bd_C"/>
</dbReference>
<evidence type="ECO:0000313" key="13">
    <source>
        <dbReference type="EMBL" id="GED96380.1"/>
    </source>
</evidence>
<evidence type="ECO:0000256" key="8">
    <source>
        <dbReference type="ARBA" id="ARBA00022553"/>
    </source>
</evidence>
<dbReference type="Gene3D" id="3.30.559.10">
    <property type="entry name" value="Chloramphenicol acetyltransferase-like domain"/>
    <property type="match status" value="1"/>
</dbReference>
<dbReference type="FunFam" id="3.30.559.10:FF:000023">
    <property type="entry name" value="Non-ribosomal peptide synthetase"/>
    <property type="match status" value="1"/>
</dbReference>
<dbReference type="InterPro" id="IPR020806">
    <property type="entry name" value="PKS_PP-bd"/>
</dbReference>
<dbReference type="PROSITE" id="PS00455">
    <property type="entry name" value="AMP_BINDING"/>
    <property type="match status" value="1"/>
</dbReference>
<comment type="cofactor">
    <cofactor evidence="1">
        <name>pantetheine 4'-phosphate</name>
        <dbReference type="ChEBI" id="CHEBI:47942"/>
    </cofactor>
</comment>
<dbReference type="UniPathway" id="UPA00011"/>
<dbReference type="SMART" id="SM01006">
    <property type="entry name" value="AlcB"/>
    <property type="match status" value="1"/>
</dbReference>
<dbReference type="Gene3D" id="3.30.559.30">
    <property type="entry name" value="Nonribosomal peptide synthetase, condensation domain"/>
    <property type="match status" value="1"/>
</dbReference>
<keyword evidence="8" id="KW-0597">Phosphoprotein</keyword>
<dbReference type="InterPro" id="IPR057737">
    <property type="entry name" value="Condensation_MtbB-like"/>
</dbReference>
<keyword evidence="14" id="KW-1185">Reference proteome</keyword>
<dbReference type="Pfam" id="PF00501">
    <property type="entry name" value="AMP-binding"/>
    <property type="match status" value="1"/>
</dbReference>
<evidence type="ECO:0000256" key="6">
    <source>
        <dbReference type="ARBA" id="ARBA00020586"/>
    </source>
</evidence>
<dbReference type="Gene3D" id="3.30.300.30">
    <property type="match status" value="1"/>
</dbReference>
<dbReference type="CDD" id="cd19535">
    <property type="entry name" value="Cyc_NRPS"/>
    <property type="match status" value="1"/>
</dbReference>
<protein>
    <recommendedName>
        <fullName evidence="6">Lysine N-acyltransferase MbtK</fullName>
    </recommendedName>
    <alternativeName>
        <fullName evidence="10">Mycobactin synthase protein K</fullName>
    </alternativeName>
    <alternativeName>
        <fullName evidence="11">Mycobactin synthetase protein B</fullName>
    </alternativeName>
    <alternativeName>
        <fullName evidence="5">Phenyloxazoline synthase MbtB</fullName>
    </alternativeName>
</protein>
<dbReference type="EMBL" id="BJOU01000001">
    <property type="protein sequence ID" value="GED96380.1"/>
    <property type="molecule type" value="Genomic_DNA"/>
</dbReference>
<organism evidence="13 14">
    <name type="scientific">Gordonia crocea</name>
    <dbReference type="NCBI Taxonomy" id="589162"/>
    <lineage>
        <taxon>Bacteria</taxon>
        <taxon>Bacillati</taxon>
        <taxon>Actinomycetota</taxon>
        <taxon>Actinomycetes</taxon>
        <taxon>Mycobacteriales</taxon>
        <taxon>Gordoniaceae</taxon>
        <taxon>Gordonia</taxon>
    </lineage>
</organism>
<dbReference type="InterPro" id="IPR019432">
    <property type="entry name" value="Acyltransferase_MbtK/IucB-like"/>
</dbReference>
<dbReference type="SUPFAM" id="SSF56801">
    <property type="entry name" value="Acetyl-CoA synthetase-like"/>
    <property type="match status" value="1"/>
</dbReference>
<dbReference type="InterPro" id="IPR016181">
    <property type="entry name" value="Acyl_CoA_acyltransferase"/>
</dbReference>
<dbReference type="SUPFAM" id="SSF55729">
    <property type="entry name" value="Acyl-CoA N-acyltransferases (Nat)"/>
    <property type="match status" value="1"/>
</dbReference>
<sequence>MSVASSEAVTAHDVRAEVAAMLGVAPESLAQDSDLVMHGLDSLRMMRLAGQWRKRGHDVDFARLAEQPRLDAWADLLGVAGAGESEPIDDVDDPAAADTDSEAFPLAPMQHAYWVGRSDSHALGGVAAHLYIEFDGEAVDSDRFSRAVEALAQRHPMLRARVLPDGTQVIGDAHPQICEIRDLRQATVEEIDTALTAYRDGNTHRMLPVEDGGMFRAELTLLPGGRSRMHLDVDMLAADAMSYRVLVDDLSRLYRGEELAPITSTYRELSATRTSRPAREADIEWWRERIVDLPGAPELPAAGAEQKGTGEGHGARTVRLHHRIGADDWQRLEAHARSRGVTPAAAVAAAFAEAIGTHSATPRFLLTVPMFDRDSADPRGEHPDLENVVGDFTSSILIPVDLTETATLAQRAGQLRQEMHEAAAHGSFGGLDVLRELSRHHGEPVVSPIVFTSALGLGELFSASVAQEFGAPSWIVSQGPQVLLDAQVTEVSEPGAGRGLLLNWDVRVSELPRGVAEAMFAYYVRVLDQLVAGEWDAPAPDPVDAATRAERLAVEQPLPATDVFDGTLHGHYLARAGARADAPAVITDDRTWTHAELADEAYRVAGALAKAGVTRGDTVIVNLPKSGAQVVAALGVLIAGGAYVPIAPTQPAARRERIISVAEPKAVLTDRPGEWSGTDAAVLDLAEAVRHDPAEQVAVTGDDLAYVLFTSGSTGLPKGVELPHRAAVATLTDLVDRLRLGEQDRSLMVSSLEFDLSVFDVFALLSVGGAVVVPGDDAATKVDDWVRLLGEHRVTVLNCVPSILGMILDLGPLAPSVREVIMGGDKVDVSLLRRVAEHSPHCRVAGLGGTTETAIHSTYCAADDLPDGATFVPYGVPLAGVRCRVVDERGRDRPDRVPGELWIGGAGVAAGYRGDSERTADRFVDYDGQRWYRTGDMLRYLPGGFLDFLGRADHLVKVRGYRIELGEVEAALLRQSTVAGAVAWSDGRDLRSAVALQPTADAVTGDDLRAALAVDLPEHMIPRSIVVLDELPLTGNGKYDRKKVAELAAPDDAAGTTAPRTPVEEVLVDVLADVLGAGSAGIAVGAIGVHDDFLALGGDSVTATRFVAQIREWLGVPALSVADVFTRRTVADLAQRVVELGGADAELAAADYLEVMALSDDEVAAELDADTEPVLAERLSSITMDPDVHTPIIHEWLTHPKSKYWEMLTATPEQVAAMIRDAATGEPYGMRLGLVETVPQFLFELYDPTVSELADPTTGYVHADGDIGMHLLVAPTDAPISGFTGEVMLYIMRTAFLELGARRVVVEPDVRNGHVQRLNAAVGFTVAGDYPVGNKTARLSYCTREDFVRLTDNGARLADLDDDAPADETMA</sequence>
<dbReference type="Gene3D" id="1.10.1200.10">
    <property type="entry name" value="ACP-like"/>
    <property type="match status" value="2"/>
</dbReference>
<keyword evidence="7" id="KW-0596">Phosphopantetheine</keyword>
<dbReference type="Gene3D" id="3.40.50.12780">
    <property type="entry name" value="N-terminal domain of ligase-like"/>
    <property type="match status" value="1"/>
</dbReference>
<name>A0A7M3SUQ6_9ACTN</name>
<proteinExistence type="inferred from homology"/>
<dbReference type="GO" id="GO:0031177">
    <property type="term" value="F:phosphopantetheine binding"/>
    <property type="evidence" value="ECO:0007669"/>
    <property type="project" value="InterPro"/>
</dbReference>
<dbReference type="FunFam" id="1.10.1200.10:FF:000016">
    <property type="entry name" value="Non-ribosomal peptide synthase"/>
    <property type="match status" value="1"/>
</dbReference>
<dbReference type="Pfam" id="PF00550">
    <property type="entry name" value="PP-binding"/>
    <property type="match status" value="2"/>
</dbReference>
<dbReference type="GO" id="GO:0043041">
    <property type="term" value="P:amino acid activation for nonribosomal peptide biosynthetic process"/>
    <property type="evidence" value="ECO:0007669"/>
    <property type="project" value="TreeGrafter"/>
</dbReference>
<comment type="caution">
    <text evidence="13">The sequence shown here is derived from an EMBL/GenBank/DDBJ whole genome shotgun (WGS) entry which is preliminary data.</text>
</comment>
<feature type="domain" description="Carrier" evidence="12">
    <location>
        <begin position="5"/>
        <end position="81"/>
    </location>
</feature>
<dbReference type="FunFam" id="3.30.559.30:FF:000006">
    <property type="entry name" value="Yersiniabactin polyketide/non-ribosomal peptide synthetase"/>
    <property type="match status" value="1"/>
</dbReference>
<gene>
    <name evidence="13" type="ORF">nbrc107697_04190</name>
</gene>
<dbReference type="InterPro" id="IPR000873">
    <property type="entry name" value="AMP-dep_synth/lig_dom"/>
</dbReference>
<comment type="similarity">
    <text evidence="4">Belongs to the ATP-dependent AMP-binding enzyme family. MbtB subfamily.</text>
</comment>
<dbReference type="InterPro" id="IPR042099">
    <property type="entry name" value="ANL_N_sf"/>
</dbReference>
<dbReference type="InterPro" id="IPR020845">
    <property type="entry name" value="AMP-binding_CS"/>
</dbReference>
<dbReference type="InterPro" id="IPR036736">
    <property type="entry name" value="ACP-like_sf"/>
</dbReference>
<dbReference type="SUPFAM" id="SSF47336">
    <property type="entry name" value="ACP-like"/>
    <property type="match status" value="2"/>
</dbReference>
<dbReference type="NCBIfam" id="TIGR01733">
    <property type="entry name" value="AA-adenyl-dom"/>
    <property type="match status" value="1"/>
</dbReference>
<dbReference type="PANTHER" id="PTHR45527">
    <property type="entry name" value="NONRIBOSOMAL PEPTIDE SYNTHETASE"/>
    <property type="match status" value="1"/>
</dbReference>
<dbReference type="GO" id="GO:0016874">
    <property type="term" value="F:ligase activity"/>
    <property type="evidence" value="ECO:0007669"/>
    <property type="project" value="UniProtKB-KW"/>
</dbReference>
<comment type="pathway">
    <text evidence="3">Siderophore biosynthesis; mycobactin biosynthesis.</text>
</comment>
<dbReference type="PANTHER" id="PTHR45527:SF10">
    <property type="entry name" value="PYOCHELIN SYNTHASE PCHF"/>
    <property type="match status" value="1"/>
</dbReference>
<evidence type="ECO:0000256" key="1">
    <source>
        <dbReference type="ARBA" id="ARBA00001957"/>
    </source>
</evidence>
<dbReference type="InterPro" id="IPR001242">
    <property type="entry name" value="Condensation_dom"/>
</dbReference>
<evidence type="ECO:0000256" key="4">
    <source>
        <dbReference type="ARBA" id="ARBA00007380"/>
    </source>
</evidence>
<evidence type="ECO:0000256" key="11">
    <source>
        <dbReference type="ARBA" id="ARBA00033440"/>
    </source>
</evidence>
<dbReference type="RefSeq" id="WP_161925859.1">
    <property type="nucleotide sequence ID" value="NZ_BJOU01000001.1"/>
</dbReference>
<dbReference type="Pfam" id="PF13193">
    <property type="entry name" value="AMP-binding_C"/>
    <property type="match status" value="1"/>
</dbReference>
<dbReference type="GO" id="GO:0005737">
    <property type="term" value="C:cytoplasm"/>
    <property type="evidence" value="ECO:0007669"/>
    <property type="project" value="TreeGrafter"/>
</dbReference>
<evidence type="ECO:0000256" key="2">
    <source>
        <dbReference type="ARBA" id="ARBA00003818"/>
    </source>
</evidence>
<dbReference type="PROSITE" id="PS50075">
    <property type="entry name" value="CARRIER"/>
    <property type="match status" value="2"/>
</dbReference>
<comment type="function">
    <text evidence="2">Acyltransferase required for the direct transfer of medium- to long-chain fatty acyl moieties from a carrier protein (MbtL) on to the epsilon-amino group of lysine residue in the mycobactin core.</text>
</comment>